<feature type="domain" description="SUN" evidence="3">
    <location>
        <begin position="87"/>
        <end position="339"/>
    </location>
</feature>
<keyword evidence="2" id="KW-1133">Transmembrane helix</keyword>
<dbReference type="CDD" id="cd21439">
    <property type="entry name" value="SUN1_cc1"/>
    <property type="match status" value="1"/>
</dbReference>
<keyword evidence="2" id="KW-0472">Membrane</keyword>
<dbReference type="Proteomes" id="UP000001646">
    <property type="component" value="Unplaced"/>
</dbReference>
<protein>
    <submittedName>
        <fullName evidence="5">Sad1 and UNC84 domain containing 1</fullName>
    </submittedName>
</protein>
<dbReference type="PANTHER" id="PTHR12911:SF23">
    <property type="entry name" value="SUN DOMAIN-CONTAINING PROTEIN 1"/>
    <property type="match status" value="1"/>
</dbReference>
<feature type="transmembrane region" description="Helical" evidence="2">
    <location>
        <begin position="338"/>
        <end position="357"/>
    </location>
</feature>
<feature type="domain" description="SUN coiled coil" evidence="4">
    <location>
        <begin position="610"/>
        <end position="664"/>
    </location>
</feature>
<sequence>MDFSRLHTYTPPQCVPENTGYTYALSSSYSTAALDFEKEHNLDPVFDSPRMSRRSLRSSAAAYSTTKDASSEKVYAAGSSISYSGKKTLVDQSSKITKQHKSVAKQSVSVKYNTRKNAPSSSVFSHSSFSSHASDGSFMSTILDESSIQEQTAVDHFWGLDDDGDLKGGDATVIQANGDITATENQSVLSNGYTCNDCSMLSERKEVLTAYSAPRLPSSRIYSRDRSQKHKSRGLYFYTNKIRQVAAHITTSFTSLIVQLFQMVLLKLGYDCKAHSNYCGSMNVKEFLREDGHLGMNGESLWKAAAGVFWWLGTGWYQLVTLISLLNVFLLTRCLPKIFRLLLFLLPLLLLLGLWHWGTEGFLSLFPALNWTSFHRTYRWEDAATVVESHPGSPYAVQHSEETMKFFDASRVRELEKQLALMSERWHHREEEYSKMLLLLQNMQDQVAQMNDKSETLILIKNIVGQHLKEMQPDQTAKDALALHQEHEWRIGALEDLLAKLSEKSEGIQKELELTKTKTASDMDEQNQHFSSKIKHLELELSHVKSELLNSQGLKTSCASVDMLQEKVDAQVTESVKFILFGHQKGDLPESLLQWLTSKFVSKSDLRVLLQDLESRILRNITLHMSVTNTKSASEVVTSVVNEAGIAGITEAQARLIVNNALKLFSQDKTGMVDFALESGGGSVLSTRCSETYETKTALISLFGIPLWYFSQSPSSRHPGIIKMRAIS</sequence>
<keyword evidence="6" id="KW-1185">Reference proteome</keyword>
<dbReference type="InterPro" id="IPR032680">
    <property type="entry name" value="SUN1_N"/>
</dbReference>
<evidence type="ECO:0000256" key="1">
    <source>
        <dbReference type="SAM" id="Coils"/>
    </source>
</evidence>
<reference evidence="5" key="3">
    <citation type="submission" date="2025-09" db="UniProtKB">
        <authorList>
            <consortium name="Ensembl"/>
        </authorList>
    </citation>
    <scope>IDENTIFICATION</scope>
</reference>
<dbReference type="InterPro" id="IPR045119">
    <property type="entry name" value="SUN1-5"/>
</dbReference>
<evidence type="ECO:0000313" key="6">
    <source>
        <dbReference type="Proteomes" id="UP000001646"/>
    </source>
</evidence>
<reference evidence="5" key="1">
    <citation type="submission" date="2009-12" db="EMBL/GenBank/DDBJ databases">
        <title>The Genome Sequence of Anolis carolinensis (Green Anole Lizard).</title>
        <authorList>
            <consortium name="The Genome Sequencing Platform"/>
            <person name="Di Palma F."/>
            <person name="Alfoldi J."/>
            <person name="Heiman D."/>
            <person name="Young S."/>
            <person name="Grabherr M."/>
            <person name="Johnson J."/>
            <person name="Lander E.S."/>
            <person name="Lindblad-Toh K."/>
        </authorList>
    </citation>
    <scope>NUCLEOTIDE SEQUENCE [LARGE SCALE GENOMIC DNA]</scope>
    <source>
        <strain evidence="5">JBL SC #1</strain>
    </source>
</reference>
<dbReference type="AlphaFoldDB" id="A0A803TP74"/>
<evidence type="ECO:0000259" key="3">
    <source>
        <dbReference type="Pfam" id="PF09387"/>
    </source>
</evidence>
<dbReference type="GeneTree" id="ENSGT00940000155830"/>
<accession>A0A803TP74</accession>
<evidence type="ECO:0000256" key="2">
    <source>
        <dbReference type="SAM" id="Phobius"/>
    </source>
</evidence>
<feature type="transmembrane region" description="Helical" evidence="2">
    <location>
        <begin position="308"/>
        <end position="331"/>
    </location>
</feature>
<dbReference type="Gene3D" id="2.60.120.260">
    <property type="entry name" value="Galactose-binding domain-like"/>
    <property type="match status" value="1"/>
</dbReference>
<dbReference type="Pfam" id="PF18580">
    <property type="entry name" value="HTH_SUN2"/>
    <property type="match status" value="1"/>
</dbReference>
<reference evidence="5" key="2">
    <citation type="submission" date="2025-08" db="UniProtKB">
        <authorList>
            <consortium name="Ensembl"/>
        </authorList>
    </citation>
    <scope>IDENTIFICATION</scope>
</reference>
<dbReference type="Ensembl" id="ENSACAT00000047181.1">
    <property type="protein sequence ID" value="ENSACAP00000037014.1"/>
    <property type="gene ID" value="ENSACAG00000026971.3"/>
</dbReference>
<gene>
    <name evidence="5" type="primary">SUN1</name>
</gene>
<keyword evidence="1" id="KW-0175">Coiled coil</keyword>
<organism evidence="5 6">
    <name type="scientific">Anolis carolinensis</name>
    <name type="common">Green anole</name>
    <name type="synonym">American chameleon</name>
    <dbReference type="NCBI Taxonomy" id="28377"/>
    <lineage>
        <taxon>Eukaryota</taxon>
        <taxon>Metazoa</taxon>
        <taxon>Chordata</taxon>
        <taxon>Craniata</taxon>
        <taxon>Vertebrata</taxon>
        <taxon>Euteleostomi</taxon>
        <taxon>Lepidosauria</taxon>
        <taxon>Squamata</taxon>
        <taxon>Bifurcata</taxon>
        <taxon>Unidentata</taxon>
        <taxon>Episquamata</taxon>
        <taxon>Toxicofera</taxon>
        <taxon>Iguania</taxon>
        <taxon>Dactyloidae</taxon>
        <taxon>Anolis</taxon>
    </lineage>
</organism>
<keyword evidence="2" id="KW-0812">Transmembrane</keyword>
<proteinExistence type="predicted"/>
<evidence type="ECO:0000313" key="5">
    <source>
        <dbReference type="Ensembl" id="ENSACAP00000037014.1"/>
    </source>
</evidence>
<dbReference type="Pfam" id="PF09387">
    <property type="entry name" value="MRP"/>
    <property type="match status" value="1"/>
</dbReference>
<feature type="coiled-coil region" evidence="1">
    <location>
        <begin position="484"/>
        <end position="518"/>
    </location>
</feature>
<dbReference type="InterPro" id="IPR040994">
    <property type="entry name" value="Sun_CC2"/>
</dbReference>
<dbReference type="PANTHER" id="PTHR12911">
    <property type="entry name" value="SAD1/UNC-84-LIKE PROTEIN-RELATED"/>
    <property type="match status" value="1"/>
</dbReference>
<dbReference type="Bgee" id="ENSACAG00000026971">
    <property type="expression patterns" value="Expressed in hemipenis and 13 other cell types or tissues"/>
</dbReference>
<name>A0A803TP74_ANOCA</name>
<evidence type="ECO:0000259" key="4">
    <source>
        <dbReference type="Pfam" id="PF18580"/>
    </source>
</evidence>